<dbReference type="InterPro" id="IPR001173">
    <property type="entry name" value="Glyco_trans_2-like"/>
</dbReference>
<sequence>MPLQTILTSCDDFRLTEADIRFPMVSIIITSYNYARYIIQCLDSVQRQTYPNWEMIIVDDASTDGTIEILEAYVARHVDGKAIQYVRRSQNGGQMEAFREGLSRARGAFVMMLDADDVLLPDFLDNHMRVHLGKKAVAFTSSNQYQINENGEIICGDHPDHLGKGEYRYVPQQLFHDTWWAWATASSMVFRRSTLDLIMPDPGVTFRICADYYLAHFCQQVGNSILIPGIYGCYRRHGANNFSANPLLGAINAMGDFSRHPPHKDYREAMALHVLNHYDQFKPIFGHMGILIMLFRILPYKEMKDVLRNHGEKFATLKGNLLKKHKKFCSTRKYYDRSPWEERLMRIDPPQQYFVPPPPTPGRIVSTAIKKRMKRFFLGSNHEGEKHDK</sequence>
<dbReference type="Pfam" id="PF00535">
    <property type="entry name" value="Glycos_transf_2"/>
    <property type="match status" value="1"/>
</dbReference>
<dbReference type="GO" id="GO:0016740">
    <property type="term" value="F:transferase activity"/>
    <property type="evidence" value="ECO:0007669"/>
    <property type="project" value="UniProtKB-KW"/>
</dbReference>
<dbReference type="Gene3D" id="3.90.550.10">
    <property type="entry name" value="Spore Coat Polysaccharide Biosynthesis Protein SpsA, Chain A"/>
    <property type="match status" value="1"/>
</dbReference>
<dbReference type="Proteomes" id="UP000469724">
    <property type="component" value="Unassembled WGS sequence"/>
</dbReference>
<organism evidence="2 3">
    <name type="scientific">Desulfolutivibrio sulfodismutans</name>
    <dbReference type="NCBI Taxonomy" id="63561"/>
    <lineage>
        <taxon>Bacteria</taxon>
        <taxon>Pseudomonadati</taxon>
        <taxon>Thermodesulfobacteriota</taxon>
        <taxon>Desulfovibrionia</taxon>
        <taxon>Desulfovibrionales</taxon>
        <taxon>Desulfovibrionaceae</taxon>
        <taxon>Desulfolutivibrio</taxon>
    </lineage>
</organism>
<dbReference type="PANTHER" id="PTHR43685:SF11">
    <property type="entry name" value="GLYCOSYLTRANSFERASE TAGX-RELATED"/>
    <property type="match status" value="1"/>
</dbReference>
<name>A0A7K3NIS7_9BACT</name>
<dbReference type="InterPro" id="IPR029044">
    <property type="entry name" value="Nucleotide-diphossugar_trans"/>
</dbReference>
<evidence type="ECO:0000313" key="2">
    <source>
        <dbReference type="EMBL" id="NDY56111.1"/>
    </source>
</evidence>
<dbReference type="AlphaFoldDB" id="A0A7K3NIS7"/>
<dbReference type="InterPro" id="IPR050834">
    <property type="entry name" value="Glycosyltransf_2"/>
</dbReference>
<reference evidence="2 3" key="1">
    <citation type="submission" date="2020-02" db="EMBL/GenBank/DDBJ databases">
        <title>Comparative genomics of sulfur disproportionating microorganisms.</title>
        <authorList>
            <person name="Ward L.M."/>
            <person name="Bertran E."/>
            <person name="Johnston D.T."/>
        </authorList>
    </citation>
    <scope>NUCLEOTIDE SEQUENCE [LARGE SCALE GENOMIC DNA]</scope>
    <source>
        <strain evidence="2 3">DSM 3696</strain>
    </source>
</reference>
<comment type="caution">
    <text evidence="2">The sequence shown here is derived from an EMBL/GenBank/DDBJ whole genome shotgun (WGS) entry which is preliminary data.</text>
</comment>
<dbReference type="PANTHER" id="PTHR43685">
    <property type="entry name" value="GLYCOSYLTRANSFERASE"/>
    <property type="match status" value="1"/>
</dbReference>
<keyword evidence="3" id="KW-1185">Reference proteome</keyword>
<gene>
    <name evidence="2" type="ORF">G3N56_05040</name>
</gene>
<proteinExistence type="predicted"/>
<dbReference type="SUPFAM" id="SSF53448">
    <property type="entry name" value="Nucleotide-diphospho-sugar transferases"/>
    <property type="match status" value="1"/>
</dbReference>
<evidence type="ECO:0000259" key="1">
    <source>
        <dbReference type="Pfam" id="PF00535"/>
    </source>
</evidence>
<dbReference type="EMBL" id="JAAGRQ010000014">
    <property type="protein sequence ID" value="NDY56111.1"/>
    <property type="molecule type" value="Genomic_DNA"/>
</dbReference>
<keyword evidence="2" id="KW-0808">Transferase</keyword>
<feature type="domain" description="Glycosyltransferase 2-like" evidence="1">
    <location>
        <begin position="26"/>
        <end position="148"/>
    </location>
</feature>
<accession>A0A7K3NIS7</accession>
<evidence type="ECO:0000313" key="3">
    <source>
        <dbReference type="Proteomes" id="UP000469724"/>
    </source>
</evidence>
<protein>
    <submittedName>
        <fullName evidence="2">Glycosyltransferase</fullName>
    </submittedName>
</protein>